<reference evidence="1" key="1">
    <citation type="submission" date="2020-04" db="EMBL/GenBank/DDBJ databases">
        <title>Deep metagenomics examines the oral microbiome during advanced dental caries in children, revealing novel taxa and co-occurrences with host molecules.</title>
        <authorList>
            <person name="Baker J.L."/>
            <person name="Morton J.T."/>
            <person name="Dinis M."/>
            <person name="Alvarez R."/>
            <person name="Tran N.C."/>
            <person name="Knight R."/>
            <person name="Edlund A."/>
        </authorList>
    </citation>
    <scope>NUCLEOTIDE SEQUENCE</scope>
    <source>
        <strain evidence="1">JCVI_23_bin.11</strain>
    </source>
</reference>
<protein>
    <submittedName>
        <fullName evidence="1">Uncharacterized protein</fullName>
    </submittedName>
</protein>
<accession>A0A930H5C6</accession>
<proteinExistence type="predicted"/>
<dbReference type="RefSeq" id="WP_278476553.1">
    <property type="nucleotide sequence ID" value="NZ_JABZRE010000001.1"/>
</dbReference>
<gene>
    <name evidence="1" type="ORF">HXM94_00015</name>
</gene>
<evidence type="ECO:0000313" key="1">
    <source>
        <dbReference type="EMBL" id="MBF1306173.1"/>
    </source>
</evidence>
<name>A0A930H5C6_9FIRM</name>
<comment type="caution">
    <text evidence="1">The sequence shown here is derived from an EMBL/GenBank/DDBJ whole genome shotgun (WGS) entry which is preliminary data.</text>
</comment>
<dbReference type="Proteomes" id="UP000758611">
    <property type="component" value="Unassembled WGS sequence"/>
</dbReference>
<sequence length="291" mass="34219">MIKPSYTKNSKLIDAVIEKVKWLESLTVQEREDYFNNLYSFQERAFSDRFMFFGKRSSRNVLDGQYESIARFYVSLSLGTINLNKTAEQFPAIKVNLKTKKVIFTITSSIAVKTNNYLIIPLNLSEIKKEDIIESINLLLLFNKDLKSVDLNYDWIDELIVGDFSKKELNEKTYDVLIGGQFEKSILQINKMKEVEQDRSDFLKGLFKITQFKESTRFRFYPSAVSFDLIDETYYDFLSFELFDFFSARARLINYLNNNKTNLSFKNKIILKIESLKIRIKGSHYLLNKIL</sequence>
<evidence type="ECO:0000313" key="2">
    <source>
        <dbReference type="Proteomes" id="UP000758611"/>
    </source>
</evidence>
<dbReference type="AlphaFoldDB" id="A0A930H5C6"/>
<dbReference type="EMBL" id="JABZRE010000001">
    <property type="protein sequence ID" value="MBF1306173.1"/>
    <property type="molecule type" value="Genomic_DNA"/>
</dbReference>
<organism evidence="1 2">
    <name type="scientific">Parvimonas micra</name>
    <dbReference type="NCBI Taxonomy" id="33033"/>
    <lineage>
        <taxon>Bacteria</taxon>
        <taxon>Bacillati</taxon>
        <taxon>Bacillota</taxon>
        <taxon>Tissierellia</taxon>
        <taxon>Tissierellales</taxon>
        <taxon>Peptoniphilaceae</taxon>
        <taxon>Parvimonas</taxon>
    </lineage>
</organism>